<comment type="caution">
    <text evidence="3">The sequence shown here is derived from an EMBL/GenBank/DDBJ whole genome shotgun (WGS) entry which is preliminary data.</text>
</comment>
<dbReference type="EMBL" id="DUZY01000001">
    <property type="protein sequence ID" value="DAD19251.1"/>
    <property type="molecule type" value="Genomic_DNA"/>
</dbReference>
<protein>
    <submittedName>
        <fullName evidence="3">Uncharacterized protein</fullName>
    </submittedName>
</protein>
<keyword evidence="2" id="KW-0812">Transmembrane</keyword>
<feature type="transmembrane region" description="Helical" evidence="2">
    <location>
        <begin position="67"/>
        <end position="90"/>
    </location>
</feature>
<evidence type="ECO:0000313" key="3">
    <source>
        <dbReference type="EMBL" id="DAD19251.1"/>
    </source>
</evidence>
<keyword evidence="2" id="KW-0472">Membrane</keyword>
<keyword evidence="2" id="KW-1133">Transmembrane helix</keyword>
<proteinExistence type="predicted"/>
<dbReference type="Proteomes" id="UP000607653">
    <property type="component" value="Unassembled WGS sequence"/>
</dbReference>
<accession>A0A822XJC0</accession>
<feature type="transmembrane region" description="Helical" evidence="2">
    <location>
        <begin position="102"/>
        <end position="121"/>
    </location>
</feature>
<evidence type="ECO:0000313" key="4">
    <source>
        <dbReference type="Proteomes" id="UP000607653"/>
    </source>
</evidence>
<gene>
    <name evidence="3" type="ORF">HUJ06_020714</name>
</gene>
<sequence length="125" mass="14189">MKGLTGGRSNLDTSASSSRNSFDPHPMVAEAWDALRRSLVYFRGHPVGTVSVWTIRRKPSAPSSRSLNVLLSFLSFIFAEDLIFSTNTFVDLVGMFAIMRKFQIFLLLFWILFIHACQLSLRCRV</sequence>
<evidence type="ECO:0000256" key="1">
    <source>
        <dbReference type="SAM" id="MobiDB-lite"/>
    </source>
</evidence>
<reference evidence="3 4" key="1">
    <citation type="journal article" date="2020" name="Mol. Biol. Evol.">
        <title>Distinct Expression and Methylation Patterns for Genes with Different Fates following a Single Whole-Genome Duplication in Flowering Plants.</title>
        <authorList>
            <person name="Shi T."/>
            <person name="Rahmani R.S."/>
            <person name="Gugger P.F."/>
            <person name="Wang M."/>
            <person name="Li H."/>
            <person name="Zhang Y."/>
            <person name="Li Z."/>
            <person name="Wang Q."/>
            <person name="Van de Peer Y."/>
            <person name="Marchal K."/>
            <person name="Chen J."/>
        </authorList>
    </citation>
    <scope>NUCLEOTIDE SEQUENCE [LARGE SCALE GENOMIC DNA]</scope>
    <source>
        <tissue evidence="3">Leaf</tissue>
    </source>
</reference>
<feature type="compositionally biased region" description="Polar residues" evidence="1">
    <location>
        <begin position="7"/>
        <end position="21"/>
    </location>
</feature>
<feature type="region of interest" description="Disordered" evidence="1">
    <location>
        <begin position="1"/>
        <end position="22"/>
    </location>
</feature>
<keyword evidence="4" id="KW-1185">Reference proteome</keyword>
<organism evidence="3 4">
    <name type="scientific">Nelumbo nucifera</name>
    <name type="common">Sacred lotus</name>
    <dbReference type="NCBI Taxonomy" id="4432"/>
    <lineage>
        <taxon>Eukaryota</taxon>
        <taxon>Viridiplantae</taxon>
        <taxon>Streptophyta</taxon>
        <taxon>Embryophyta</taxon>
        <taxon>Tracheophyta</taxon>
        <taxon>Spermatophyta</taxon>
        <taxon>Magnoliopsida</taxon>
        <taxon>Proteales</taxon>
        <taxon>Nelumbonaceae</taxon>
        <taxon>Nelumbo</taxon>
    </lineage>
</organism>
<name>A0A822XJC0_NELNU</name>
<dbReference type="AlphaFoldDB" id="A0A822XJC0"/>
<evidence type="ECO:0000256" key="2">
    <source>
        <dbReference type="SAM" id="Phobius"/>
    </source>
</evidence>